<evidence type="ECO:0000313" key="11">
    <source>
        <dbReference type="Proteomes" id="UP000029999"/>
    </source>
</evidence>
<dbReference type="Pfam" id="PF02954">
    <property type="entry name" value="HTH_8"/>
    <property type="match status" value="1"/>
</dbReference>
<dbReference type="Pfam" id="PF25601">
    <property type="entry name" value="AAA_lid_14"/>
    <property type="match status" value="1"/>
</dbReference>
<dbReference type="GO" id="GO:0005524">
    <property type="term" value="F:ATP binding"/>
    <property type="evidence" value="ECO:0007669"/>
    <property type="project" value="UniProtKB-KW"/>
</dbReference>
<dbReference type="InterPro" id="IPR001789">
    <property type="entry name" value="Sig_transdc_resp-reg_receiver"/>
</dbReference>
<dbReference type="Pfam" id="PF14532">
    <property type="entry name" value="Sigma54_activ_2"/>
    <property type="match status" value="1"/>
</dbReference>
<evidence type="ECO:0000256" key="2">
    <source>
        <dbReference type="ARBA" id="ARBA00022741"/>
    </source>
</evidence>
<dbReference type="Gene3D" id="1.10.10.60">
    <property type="entry name" value="Homeodomain-like"/>
    <property type="match status" value="1"/>
</dbReference>
<dbReference type="EMBL" id="JRQD01000001">
    <property type="protein sequence ID" value="KGM07839.1"/>
    <property type="molecule type" value="Genomic_DNA"/>
</dbReference>
<dbReference type="SUPFAM" id="SSF52172">
    <property type="entry name" value="CheY-like"/>
    <property type="match status" value="1"/>
</dbReference>
<evidence type="ECO:0000256" key="1">
    <source>
        <dbReference type="ARBA" id="ARBA00022553"/>
    </source>
</evidence>
<dbReference type="SUPFAM" id="SSF52540">
    <property type="entry name" value="P-loop containing nucleoside triphosphate hydrolases"/>
    <property type="match status" value="1"/>
</dbReference>
<keyword evidence="6" id="KW-0804">Transcription</keyword>
<keyword evidence="1 7" id="KW-0597">Phosphoprotein</keyword>
<dbReference type="InterPro" id="IPR002197">
    <property type="entry name" value="HTH_Fis"/>
</dbReference>
<dbReference type="PANTHER" id="PTHR32071:SF17">
    <property type="entry name" value="TRANSCRIPTIONAL REGULATOR (NTRC FAMILY)"/>
    <property type="match status" value="1"/>
</dbReference>
<dbReference type="GO" id="GO:0043565">
    <property type="term" value="F:sequence-specific DNA binding"/>
    <property type="evidence" value="ECO:0007669"/>
    <property type="project" value="InterPro"/>
</dbReference>
<dbReference type="STRING" id="392484.LP43_0255"/>
<dbReference type="InterPro" id="IPR058031">
    <property type="entry name" value="AAA_lid_NorR"/>
</dbReference>
<dbReference type="AlphaFoldDB" id="A0A0A0BL59"/>
<dbReference type="SMART" id="SM00448">
    <property type="entry name" value="REC"/>
    <property type="match status" value="1"/>
</dbReference>
<evidence type="ECO:0000259" key="9">
    <source>
        <dbReference type="PROSITE" id="PS50110"/>
    </source>
</evidence>
<dbReference type="InterPro" id="IPR027417">
    <property type="entry name" value="P-loop_NTPase"/>
</dbReference>
<dbReference type="RefSeq" id="WP_052093815.1">
    <property type="nucleotide sequence ID" value="NZ_JRQD01000001.1"/>
</dbReference>
<feature type="domain" description="Response regulatory" evidence="9">
    <location>
        <begin position="7"/>
        <end position="121"/>
    </location>
</feature>
<keyword evidence="5" id="KW-0805">Transcription regulation</keyword>
<dbReference type="CDD" id="cd17550">
    <property type="entry name" value="REC_NtrX-like"/>
    <property type="match status" value="1"/>
</dbReference>
<gene>
    <name evidence="10" type="ORF">LP43_0255</name>
</gene>
<dbReference type="GO" id="GO:0006355">
    <property type="term" value="P:regulation of DNA-templated transcription"/>
    <property type="evidence" value="ECO:0007669"/>
    <property type="project" value="InterPro"/>
</dbReference>
<dbReference type="GO" id="GO:0000160">
    <property type="term" value="P:phosphorelay signal transduction system"/>
    <property type="evidence" value="ECO:0007669"/>
    <property type="project" value="UniProtKB-KW"/>
</dbReference>
<keyword evidence="4" id="KW-0902">Two-component regulatory system</keyword>
<name>A0A0A0BL59_9GAMM</name>
<dbReference type="InterPro" id="IPR009057">
    <property type="entry name" value="Homeodomain-like_sf"/>
</dbReference>
<dbReference type="PROSITE" id="PS50110">
    <property type="entry name" value="RESPONSE_REGULATORY"/>
    <property type="match status" value="1"/>
</dbReference>
<dbReference type="InterPro" id="IPR011006">
    <property type="entry name" value="CheY-like_superfamily"/>
</dbReference>
<sequence length="424" mass="47436">MSTDKPLILVVDDEPDIRELIKDILEDENYLVSVAADGQEAQAEFNKQLPDLILLDIWMPDIDGITLLKEFKQQNKAVSIVMMSGHGTIETAVEATRLGASDFIEKPLSTAKLLRGVEMALENRAKQVAIQRELSQVPVGKSSQMKLLRDQVERIARHDMPILLVGEGGAGKHCFAHYLHSLGNYADGKFIELSPESFPLDSHKIKSLAANNCIYINDLALLNDDAQALLLHLLESKQLDNCQLICATQFALQKAVDNNDFLEGLLYQINSITLAIPALKDHIEDIPELVHNFVDLQTTQAGLPYRRFTVAAQNRLRNHDWPGNVLELKNVIQRLLLLSDSDDIDVVDIEQALHSEAEAAAEGDDAINFDLPLREAREQFERIYLLQKLQETDGNVGKAAKLAGMERTHLYRKLRSLGIDTKQI</sequence>
<accession>A0A0A0BL59</accession>
<evidence type="ECO:0000256" key="3">
    <source>
        <dbReference type="ARBA" id="ARBA00022840"/>
    </source>
</evidence>
<dbReference type="FunFam" id="3.40.50.2300:FF:000018">
    <property type="entry name" value="DNA-binding transcriptional regulator NtrC"/>
    <property type="match status" value="1"/>
</dbReference>
<keyword evidence="3" id="KW-0067">ATP-binding</keyword>
<evidence type="ECO:0000256" key="6">
    <source>
        <dbReference type="ARBA" id="ARBA00023163"/>
    </source>
</evidence>
<dbReference type="SUPFAM" id="SSF46689">
    <property type="entry name" value="Homeodomain-like"/>
    <property type="match status" value="1"/>
</dbReference>
<evidence type="ECO:0000256" key="5">
    <source>
        <dbReference type="ARBA" id="ARBA00023015"/>
    </source>
</evidence>
<proteinExistence type="predicted"/>
<dbReference type="Proteomes" id="UP000029999">
    <property type="component" value="Unassembled WGS sequence"/>
</dbReference>
<evidence type="ECO:0000256" key="4">
    <source>
        <dbReference type="ARBA" id="ARBA00023012"/>
    </source>
</evidence>
<protein>
    <submittedName>
        <fullName evidence="10">Nitrogen regulation protein NtrX</fullName>
    </submittedName>
</protein>
<dbReference type="Pfam" id="PF00072">
    <property type="entry name" value="Response_reg"/>
    <property type="match status" value="1"/>
</dbReference>
<dbReference type="PROSITE" id="PS50045">
    <property type="entry name" value="SIGMA54_INTERACT_4"/>
    <property type="match status" value="1"/>
</dbReference>
<evidence type="ECO:0000256" key="7">
    <source>
        <dbReference type="PROSITE-ProRule" id="PRU00169"/>
    </source>
</evidence>
<evidence type="ECO:0000259" key="8">
    <source>
        <dbReference type="PROSITE" id="PS50045"/>
    </source>
</evidence>
<dbReference type="InterPro" id="IPR002078">
    <property type="entry name" value="Sigma_54_int"/>
</dbReference>
<dbReference type="Gene3D" id="3.40.50.2300">
    <property type="match status" value="1"/>
</dbReference>
<feature type="domain" description="Sigma-54 factor interaction" evidence="8">
    <location>
        <begin position="138"/>
        <end position="337"/>
    </location>
</feature>
<dbReference type="Gene3D" id="1.10.8.60">
    <property type="match status" value="1"/>
</dbReference>
<organism evidence="10 11">
    <name type="scientific">Methylophaga thiooxydans</name>
    <dbReference type="NCBI Taxonomy" id="392484"/>
    <lineage>
        <taxon>Bacteria</taxon>
        <taxon>Pseudomonadati</taxon>
        <taxon>Pseudomonadota</taxon>
        <taxon>Gammaproteobacteria</taxon>
        <taxon>Thiotrichales</taxon>
        <taxon>Piscirickettsiaceae</taxon>
        <taxon>Methylophaga</taxon>
    </lineage>
</organism>
<comment type="caution">
    <text evidence="10">The sequence shown here is derived from an EMBL/GenBank/DDBJ whole genome shotgun (WGS) entry which is preliminary data.</text>
</comment>
<feature type="modified residue" description="4-aspartylphosphate" evidence="7">
    <location>
        <position position="56"/>
    </location>
</feature>
<dbReference type="PANTHER" id="PTHR32071">
    <property type="entry name" value="TRANSCRIPTIONAL REGULATORY PROTEIN"/>
    <property type="match status" value="1"/>
</dbReference>
<dbReference type="PRINTS" id="PR01590">
    <property type="entry name" value="HTHFIS"/>
</dbReference>
<dbReference type="Gene3D" id="3.40.50.300">
    <property type="entry name" value="P-loop containing nucleotide triphosphate hydrolases"/>
    <property type="match status" value="1"/>
</dbReference>
<reference evidence="10 11" key="1">
    <citation type="submission" date="2014-09" db="EMBL/GenBank/DDBJ databases">
        <authorList>
            <person name="Grob C."/>
            <person name="Taubert M."/>
            <person name="Howat A.M."/>
            <person name="Burns O.J."/>
            <person name="Dixon J.L."/>
            <person name="Chen Y."/>
            <person name="Murrell J.C."/>
        </authorList>
    </citation>
    <scope>NUCLEOTIDE SEQUENCE [LARGE SCALE GENOMIC DNA]</scope>
    <source>
        <strain evidence="10">L4</strain>
    </source>
</reference>
<keyword evidence="2" id="KW-0547">Nucleotide-binding</keyword>
<evidence type="ECO:0000313" key="10">
    <source>
        <dbReference type="EMBL" id="KGM07839.1"/>
    </source>
</evidence>